<comment type="caution">
    <text evidence="1">The sequence shown here is derived from an EMBL/GenBank/DDBJ whole genome shotgun (WGS) entry which is preliminary data.</text>
</comment>
<dbReference type="AlphaFoldDB" id="A3ZUH1"/>
<protein>
    <submittedName>
        <fullName evidence="1">Uncharacterized protein</fullName>
    </submittedName>
</protein>
<organism evidence="1 2">
    <name type="scientific">Blastopirellula marina DSM 3645</name>
    <dbReference type="NCBI Taxonomy" id="314230"/>
    <lineage>
        <taxon>Bacteria</taxon>
        <taxon>Pseudomonadati</taxon>
        <taxon>Planctomycetota</taxon>
        <taxon>Planctomycetia</taxon>
        <taxon>Pirellulales</taxon>
        <taxon>Pirellulaceae</taxon>
        <taxon>Blastopirellula</taxon>
    </lineage>
</organism>
<sequence>MDGVDPLDKKNAAVRSNLVRSQQVSFICKRGRIPSTCALGQWLDGVDPLDKKNAAVRSNLGRVSKLERLGENSLAGGGFFIRGLVIHSTFGFLHSKQRPVFPRSRVGLRRVGGGIRAHSFALETGVRGRAFAALFFLLDCGRL</sequence>
<evidence type="ECO:0000313" key="1">
    <source>
        <dbReference type="EMBL" id="EAQ79881.1"/>
    </source>
</evidence>
<dbReference type="EMBL" id="AANZ01000012">
    <property type="protein sequence ID" value="EAQ79881.1"/>
    <property type="molecule type" value="Genomic_DNA"/>
</dbReference>
<reference evidence="1 2" key="1">
    <citation type="submission" date="2006-02" db="EMBL/GenBank/DDBJ databases">
        <authorList>
            <person name="Amann R."/>
            <person name="Ferriera S."/>
            <person name="Johnson J."/>
            <person name="Kravitz S."/>
            <person name="Halpern A."/>
            <person name="Remington K."/>
            <person name="Beeson K."/>
            <person name="Tran B."/>
            <person name="Rogers Y.-H."/>
            <person name="Friedman R."/>
            <person name="Venter J.C."/>
        </authorList>
    </citation>
    <scope>NUCLEOTIDE SEQUENCE [LARGE SCALE GENOMIC DNA]</scope>
    <source>
        <strain evidence="1 2">DSM 3645</strain>
    </source>
</reference>
<name>A3ZUH1_9BACT</name>
<dbReference type="HOGENOM" id="CLU_1802353_0_0_0"/>
<proteinExistence type="predicted"/>
<gene>
    <name evidence="1" type="ORF">DSM3645_22114</name>
</gene>
<accession>A3ZUH1</accession>
<dbReference type="Proteomes" id="UP000004358">
    <property type="component" value="Unassembled WGS sequence"/>
</dbReference>
<dbReference type="STRING" id="314230.DSM3645_22114"/>
<evidence type="ECO:0000313" key="2">
    <source>
        <dbReference type="Proteomes" id="UP000004358"/>
    </source>
</evidence>